<feature type="domain" description="Phage shock protein PspC N-terminal" evidence="2">
    <location>
        <begin position="10"/>
        <end position="61"/>
    </location>
</feature>
<dbReference type="AlphaFoldDB" id="A0A125BEU8"/>
<feature type="transmembrane region" description="Helical" evidence="1">
    <location>
        <begin position="35"/>
        <end position="59"/>
    </location>
</feature>
<reference evidence="3 4" key="1">
    <citation type="submission" date="2016-01" db="EMBL/GenBank/DDBJ databases">
        <title>Draft genome of the antarctic isolate Shewanella frigidimarina Ag06-30.</title>
        <authorList>
            <person name="Parmeciano Di Noto G."/>
            <person name="Vazquez S."/>
            <person name="Mac Cormack W."/>
            <person name="Iriarte A."/>
            <person name="Quiroga C."/>
        </authorList>
    </citation>
    <scope>NUCLEOTIDE SEQUENCE [LARGE SCALE GENOMIC DNA]</scope>
    <source>
        <strain evidence="3 4">Ag06-30</strain>
    </source>
</reference>
<dbReference type="OMA" id="SCLWTRV"/>
<proteinExistence type="predicted"/>
<dbReference type="EMBL" id="LRDC01000002">
    <property type="protein sequence ID" value="KVX02949.1"/>
    <property type="molecule type" value="Genomic_DNA"/>
</dbReference>
<comment type="caution">
    <text evidence="3">The sequence shown here is derived from an EMBL/GenBank/DDBJ whole genome shotgun (WGS) entry which is preliminary data.</text>
</comment>
<keyword evidence="1" id="KW-1133">Transmembrane helix</keyword>
<organism evidence="3">
    <name type="scientific">Shewanella frigidimarina</name>
    <dbReference type="NCBI Taxonomy" id="56812"/>
    <lineage>
        <taxon>Bacteria</taxon>
        <taxon>Pseudomonadati</taxon>
        <taxon>Pseudomonadota</taxon>
        <taxon>Gammaproteobacteria</taxon>
        <taxon>Alteromonadales</taxon>
        <taxon>Shewanellaceae</taxon>
        <taxon>Shewanella</taxon>
    </lineage>
</organism>
<sequence>MNRLINRLQDETRIVCGVSAKLAKQYGWSLLWTRIVTVGLVLTNPSISLLAYFVIAVVMSQKTSRF</sequence>
<dbReference type="GeneID" id="41838714"/>
<accession>A0A125BEU8</accession>
<dbReference type="Proteomes" id="UP000055702">
    <property type="component" value="Unassembled WGS sequence"/>
</dbReference>
<name>A0A125BEU8_SHEFR</name>
<evidence type="ECO:0000313" key="3">
    <source>
        <dbReference type="EMBL" id="KVX02949.1"/>
    </source>
</evidence>
<keyword evidence="1" id="KW-0812">Transmembrane</keyword>
<gene>
    <name evidence="3" type="ORF">AWJ07_11630</name>
</gene>
<protein>
    <recommendedName>
        <fullName evidence="2">Phage shock protein PspC N-terminal domain-containing protein</fullName>
    </recommendedName>
</protein>
<evidence type="ECO:0000313" key="4">
    <source>
        <dbReference type="Proteomes" id="UP000055702"/>
    </source>
</evidence>
<keyword evidence="1" id="KW-0472">Membrane</keyword>
<dbReference type="Pfam" id="PF04024">
    <property type="entry name" value="PspC"/>
    <property type="match status" value="1"/>
</dbReference>
<dbReference type="InterPro" id="IPR007168">
    <property type="entry name" value="Phageshock_PspC_N"/>
</dbReference>
<evidence type="ECO:0000259" key="2">
    <source>
        <dbReference type="Pfam" id="PF04024"/>
    </source>
</evidence>
<evidence type="ECO:0000256" key="1">
    <source>
        <dbReference type="SAM" id="Phobius"/>
    </source>
</evidence>
<dbReference type="RefSeq" id="WP_011638776.1">
    <property type="nucleotide sequence ID" value="NZ_JBBMQR010000007.1"/>
</dbReference>